<dbReference type="EMBL" id="AF453501">
    <property type="protein sequence ID" value="AAM54091.1"/>
    <property type="molecule type" value="Genomic_DNA"/>
</dbReference>
<name>Q8KUG1_ACTPA</name>
<dbReference type="InterPro" id="IPR006108">
    <property type="entry name" value="3HC_DH_C"/>
</dbReference>
<feature type="binding site" evidence="5">
    <location>
        <position position="192"/>
    </location>
    <ligand>
        <name>NAD(+)</name>
        <dbReference type="ChEBI" id="CHEBI:57540"/>
    </ligand>
</feature>
<evidence type="ECO:0000259" key="7">
    <source>
        <dbReference type="Pfam" id="PF00725"/>
    </source>
</evidence>
<dbReference type="RefSeq" id="WP_177154597.1">
    <property type="nucleotide sequence ID" value="NZ_JABBHD010000007.1"/>
</dbReference>
<evidence type="ECO:0000256" key="4">
    <source>
        <dbReference type="PIRSR" id="PIRSR000105-1"/>
    </source>
</evidence>
<dbReference type="PIRSF" id="PIRSF000105">
    <property type="entry name" value="HCDH"/>
    <property type="match status" value="1"/>
</dbReference>
<dbReference type="AlphaFoldDB" id="Q8KUG1"/>
<reference evidence="9" key="2">
    <citation type="journal article" date="2002" name="Proc. Natl. Acad. Sci. U.S.A.">
        <title>The biosynthetic gene cluster of the maytansinoid antitumor agent ansamitocin from Actinosynnema pretiosum.</title>
        <authorList>
            <person name="Yu T.W."/>
            <person name="Bai L."/>
            <person name="Clade D."/>
            <person name="Hoffmann D."/>
            <person name="Toelzer S."/>
            <person name="Trinh K.Q."/>
            <person name="Xu J."/>
            <person name="Moss S.J."/>
            <person name="Leistner E."/>
            <person name="Floss H.G."/>
        </authorList>
    </citation>
    <scope>NUCLEOTIDE SEQUENCE</scope>
    <source>
        <strain evidence="9">ATCC 31565</strain>
    </source>
</reference>
<dbReference type="PANTHER" id="PTHR48075">
    <property type="entry name" value="3-HYDROXYACYL-COA DEHYDROGENASE FAMILY PROTEIN"/>
    <property type="match status" value="1"/>
</dbReference>
<feature type="region of interest" description="Disordered" evidence="6">
    <location>
        <begin position="1"/>
        <end position="57"/>
    </location>
</feature>
<evidence type="ECO:0000256" key="1">
    <source>
        <dbReference type="ARBA" id="ARBA00005086"/>
    </source>
</evidence>
<dbReference type="InterPro" id="IPR008927">
    <property type="entry name" value="6-PGluconate_DH-like_C_sf"/>
</dbReference>
<evidence type="ECO:0000313" key="9">
    <source>
        <dbReference type="EMBL" id="AAM54091.1"/>
    </source>
</evidence>
<sequence length="341" mass="34498">MPGDTDDPPARALASPSPDGPPPDGPSSLGPSSGGMSPGGAARGGASPGEPGRPAGERPLLVLGAGVMGCGITALALSRGLPVLLVDPDADRLDAARADVRAHLRTAQLLGVAAGPLGELTTATDTGGPREVVAVVEAVTEDAETKAKALTGVCATVPPGTPLVSNTSSIPMGELAPALPRPGDLVGAHFMNPPYLIPAVEVARGPLTSDAAFAGLTALLARLGRAPVQVGDAPGFVTSRLLHPMINDAARVVESGTADAAAVDALMRDCLGHREGPLRTADLIGIDNLVDSLRVLRRRTGDERCEPCDLLLAKVDAGHLGRKSGRGFYDYGHPGREGTGR</sequence>
<dbReference type="SUPFAM" id="SSF48179">
    <property type="entry name" value="6-phosphogluconate dehydrogenase C-terminal domain-like"/>
    <property type="match status" value="1"/>
</dbReference>
<proteinExistence type="inferred from homology"/>
<feature type="domain" description="3-hydroxyacyl-CoA dehydrogenase NAD binding" evidence="8">
    <location>
        <begin position="62"/>
        <end position="232"/>
    </location>
</feature>
<feature type="binding site" evidence="5">
    <location>
        <position position="87"/>
    </location>
    <ligand>
        <name>NAD(+)</name>
        <dbReference type="ChEBI" id="CHEBI:57540"/>
    </ligand>
</feature>
<dbReference type="InterPro" id="IPR006176">
    <property type="entry name" value="3-OHacyl-CoA_DH_NAD-bd"/>
</dbReference>
<feature type="site" description="Important for catalytic activity" evidence="4">
    <location>
        <position position="189"/>
    </location>
</feature>
<dbReference type="PANTHER" id="PTHR48075:SF5">
    <property type="entry name" value="3-HYDROXYBUTYRYL-COA DEHYDROGENASE"/>
    <property type="match status" value="1"/>
</dbReference>
<dbReference type="SUPFAM" id="SSF51735">
    <property type="entry name" value="NAD(P)-binding Rossmann-fold domains"/>
    <property type="match status" value="1"/>
</dbReference>
<protein>
    <submittedName>
        <fullName evidence="9">3-hydroxyacyl-CoA dehydrogenase</fullName>
    </submittedName>
</protein>
<feature type="binding site" evidence="5">
    <location>
        <begin position="64"/>
        <end position="69"/>
    </location>
    <ligand>
        <name>NAD(+)</name>
        <dbReference type="ChEBI" id="CHEBI:57540"/>
    </ligand>
</feature>
<comment type="similarity">
    <text evidence="2">Belongs to the 3-hydroxyacyl-CoA dehydrogenase family.</text>
</comment>
<keyword evidence="3" id="KW-0560">Oxidoreductase</keyword>
<dbReference type="Pfam" id="PF00725">
    <property type="entry name" value="3HCDH"/>
    <property type="match status" value="1"/>
</dbReference>
<dbReference type="GO" id="GO:0006631">
    <property type="term" value="P:fatty acid metabolic process"/>
    <property type="evidence" value="ECO:0007669"/>
    <property type="project" value="InterPro"/>
</dbReference>
<dbReference type="GO" id="GO:0016616">
    <property type="term" value="F:oxidoreductase activity, acting on the CH-OH group of donors, NAD or NADP as acceptor"/>
    <property type="evidence" value="ECO:0007669"/>
    <property type="project" value="InterPro"/>
</dbReference>
<dbReference type="InterPro" id="IPR036291">
    <property type="entry name" value="NAD(P)-bd_dom_sf"/>
</dbReference>
<feature type="domain" description="3-hydroxyacyl-CoA dehydrogenase C-terminal" evidence="7">
    <location>
        <begin position="235"/>
        <end position="331"/>
    </location>
</feature>
<feature type="compositionally biased region" description="Low complexity" evidence="6">
    <location>
        <begin position="48"/>
        <end position="57"/>
    </location>
</feature>
<dbReference type="Pfam" id="PF02737">
    <property type="entry name" value="3HCDH_N"/>
    <property type="match status" value="1"/>
</dbReference>
<keyword evidence="5" id="KW-0520">NAD</keyword>
<feature type="binding site" evidence="5">
    <location>
        <position position="146"/>
    </location>
    <ligand>
        <name>NAD(+)</name>
        <dbReference type="ChEBI" id="CHEBI:57540"/>
    </ligand>
</feature>
<feature type="binding site" evidence="5">
    <location>
        <position position="168"/>
    </location>
    <ligand>
        <name>NAD(+)</name>
        <dbReference type="ChEBI" id="CHEBI:57540"/>
    </ligand>
</feature>
<dbReference type="InterPro" id="IPR013328">
    <property type="entry name" value="6PGD_dom2"/>
</dbReference>
<evidence type="ECO:0000256" key="5">
    <source>
        <dbReference type="PIRSR" id="PIRSR000105-2"/>
    </source>
</evidence>
<feature type="compositionally biased region" description="Gly residues" evidence="6">
    <location>
        <begin position="32"/>
        <end position="47"/>
    </location>
</feature>
<evidence type="ECO:0000259" key="8">
    <source>
        <dbReference type="Pfam" id="PF02737"/>
    </source>
</evidence>
<evidence type="ECO:0000256" key="3">
    <source>
        <dbReference type="ARBA" id="ARBA00023002"/>
    </source>
</evidence>
<dbReference type="GO" id="GO:0070403">
    <property type="term" value="F:NAD+ binding"/>
    <property type="evidence" value="ECO:0007669"/>
    <property type="project" value="InterPro"/>
</dbReference>
<dbReference type="InterPro" id="IPR022694">
    <property type="entry name" value="3-OHacyl-CoA_DH"/>
</dbReference>
<evidence type="ECO:0000256" key="6">
    <source>
        <dbReference type="SAM" id="MobiDB-lite"/>
    </source>
</evidence>
<reference evidence="9" key="1">
    <citation type="submission" date="2001-11" db="EMBL/GenBank/DDBJ databases">
        <authorList>
            <person name="Yu T.-W."/>
            <person name="Bai L."/>
            <person name="Clade D."/>
            <person name="Hoffmann D."/>
            <person name="Toelzer S."/>
            <person name="Trinh K.Q."/>
            <person name="Xu J."/>
            <person name="Moss S.J."/>
            <person name="Leistner E."/>
            <person name="Floss H.G."/>
        </authorList>
    </citation>
    <scope>NUCLEOTIDE SEQUENCE</scope>
    <source>
        <strain evidence="9">ATCC 31565</strain>
    </source>
</reference>
<evidence type="ECO:0000256" key="2">
    <source>
        <dbReference type="ARBA" id="ARBA00009463"/>
    </source>
</evidence>
<accession>Q8KUG1</accession>
<dbReference type="Gene3D" id="1.10.1040.10">
    <property type="entry name" value="N-(1-d-carboxylethyl)-l-norvaline Dehydrogenase, domain 2"/>
    <property type="match status" value="1"/>
</dbReference>
<organism evidence="9">
    <name type="scientific">Actinosynnema pretiosum subsp. auranticum</name>
    <dbReference type="NCBI Taxonomy" id="42198"/>
    <lineage>
        <taxon>Bacteria</taxon>
        <taxon>Bacillati</taxon>
        <taxon>Actinomycetota</taxon>
        <taxon>Actinomycetes</taxon>
        <taxon>Pseudonocardiales</taxon>
        <taxon>Pseudonocardiaceae</taxon>
        <taxon>Actinosynnema</taxon>
    </lineage>
</organism>
<gene>
    <name evidence="9" type="primary">asm13</name>
</gene>
<dbReference type="Gene3D" id="3.40.50.720">
    <property type="entry name" value="NAD(P)-binding Rossmann-like Domain"/>
    <property type="match status" value="1"/>
</dbReference>
<comment type="pathway">
    <text evidence="1">Lipid metabolism; butanoate metabolism.</text>
</comment>
<feature type="binding site" evidence="5">
    <location>
        <position position="141"/>
    </location>
    <ligand>
        <name>NAD(+)</name>
        <dbReference type="ChEBI" id="CHEBI:57540"/>
    </ligand>
</feature>
<dbReference type="BioCyc" id="MetaCyc:MONOMER-21920"/>
<feature type="binding site" evidence="5">
    <location>
        <position position="323"/>
    </location>
    <ligand>
        <name>NAD(+)</name>
        <dbReference type="ChEBI" id="CHEBI:57540"/>
    </ligand>
</feature>